<feature type="compositionally biased region" description="Acidic residues" evidence="1">
    <location>
        <begin position="195"/>
        <end position="209"/>
    </location>
</feature>
<sequence>MTRPPRSPAPLAIAARFPAPLAIAAPRLAPLATALLFALLALLAPLRARAQQPELSSRASSTEVEVGEPFTVEVKALIERGGGMPSDPELRVPPDLSIVSGPSIGTQMKTQLSGGVMTTQLGISATWQIVADKPGRYTIPGPTIAWNGKRLTAAPILIKVVPASGRPRRPNNPFLLPGGPMPGFPWPFGGPGSLLDDDDAVEDEPEDQAPELAMPSEPDPIVFLRAIPDKTTAVVGEQVTVSFYLYFRENAEMSEPRAAPAADFLRHPLLEDPRHERPVYTRVGGYRYAARLVDKLALFPLKAGELHTGSMQARITGRRIGARVLRESNDVVVRVTEPPLAGRPSGYVLGDVGQFTLKATVQPRQIEQGGSVAVTVQVAGTGNFPQSLRVPERTGLEWLDPEKRESIEPRGGAIGGFRSFGYVVRIQESGAVDLGKIELPYWNPAQKRYVVESAELGVVQVTPVAPPAASAPSSRAAGAADGAAGRAEPFAGMPGLRASLGPYSPPATLPLDGAPFWLLLAAPPLAVTLFGAGARLARRARERRAAGASSPARLAAVALREAEEAAAQGDLGATAAAIERAVHRAIESATGLRSRGVLLAALPGELGERGVPDALSARACEALAACEAIRFEPAARGGSAGAAAAAALVEEGRAVLTELARWKPT</sequence>
<dbReference type="Proteomes" id="UP000295497">
    <property type="component" value="Chromosome"/>
</dbReference>
<reference evidence="3 4" key="1">
    <citation type="submission" date="2015-09" db="EMBL/GenBank/DDBJ databases">
        <title>Sorangium comparison.</title>
        <authorList>
            <person name="Zaburannyi N."/>
            <person name="Bunk B."/>
            <person name="Overmann J."/>
            <person name="Mueller R."/>
        </authorList>
    </citation>
    <scope>NUCLEOTIDE SEQUENCE [LARGE SCALE GENOMIC DNA]</scope>
    <source>
        <strain evidence="3 4">So ce836</strain>
    </source>
</reference>
<keyword evidence="2" id="KW-0812">Transmembrane</keyword>
<feature type="transmembrane region" description="Helical" evidence="2">
    <location>
        <begin position="514"/>
        <end position="534"/>
    </location>
</feature>
<evidence type="ECO:0000313" key="4">
    <source>
        <dbReference type="Proteomes" id="UP000295497"/>
    </source>
</evidence>
<feature type="region of interest" description="Disordered" evidence="1">
    <location>
        <begin position="192"/>
        <end position="215"/>
    </location>
</feature>
<gene>
    <name evidence="3" type="ORF">SOCE836_080530</name>
</gene>
<dbReference type="EMBL" id="CP012672">
    <property type="protein sequence ID" value="AUX35852.1"/>
    <property type="molecule type" value="Genomic_DNA"/>
</dbReference>
<evidence type="ECO:0000256" key="2">
    <source>
        <dbReference type="SAM" id="Phobius"/>
    </source>
</evidence>
<dbReference type="Pfam" id="PF13584">
    <property type="entry name" value="BatD"/>
    <property type="match status" value="1"/>
</dbReference>
<protein>
    <recommendedName>
        <fullName evidence="5">Protein BatD</fullName>
    </recommendedName>
</protein>
<dbReference type="AlphaFoldDB" id="A0A4V0NH91"/>
<organism evidence="3 4">
    <name type="scientific">Sorangium cellulosum</name>
    <name type="common">Polyangium cellulosum</name>
    <dbReference type="NCBI Taxonomy" id="56"/>
    <lineage>
        <taxon>Bacteria</taxon>
        <taxon>Pseudomonadati</taxon>
        <taxon>Myxococcota</taxon>
        <taxon>Polyangia</taxon>
        <taxon>Polyangiales</taxon>
        <taxon>Polyangiaceae</taxon>
        <taxon>Sorangium</taxon>
    </lineage>
</organism>
<keyword evidence="2" id="KW-1133">Transmembrane helix</keyword>
<evidence type="ECO:0008006" key="5">
    <source>
        <dbReference type="Google" id="ProtNLM"/>
    </source>
</evidence>
<keyword evidence="2" id="KW-0472">Membrane</keyword>
<accession>A0A4V0NH91</accession>
<dbReference type="PANTHER" id="PTHR40940">
    <property type="entry name" value="PROTEIN BATD-RELATED"/>
    <property type="match status" value="1"/>
</dbReference>
<dbReference type="RefSeq" id="WP_129578799.1">
    <property type="nucleotide sequence ID" value="NZ_CP012672.1"/>
</dbReference>
<evidence type="ECO:0000256" key="1">
    <source>
        <dbReference type="SAM" id="MobiDB-lite"/>
    </source>
</evidence>
<dbReference type="InterPro" id="IPR025738">
    <property type="entry name" value="BatD"/>
</dbReference>
<dbReference type="PANTHER" id="PTHR40940:SF2">
    <property type="entry name" value="BATD"/>
    <property type="match status" value="1"/>
</dbReference>
<proteinExistence type="predicted"/>
<name>A0A4V0NH91_SORCE</name>
<evidence type="ECO:0000313" key="3">
    <source>
        <dbReference type="EMBL" id="AUX35852.1"/>
    </source>
</evidence>